<dbReference type="RefSeq" id="WP_075074522.1">
    <property type="nucleotide sequence ID" value="NZ_DF967972.1"/>
</dbReference>
<organism evidence="1">
    <name type="scientific">Longilinea arvoryzae</name>
    <dbReference type="NCBI Taxonomy" id="360412"/>
    <lineage>
        <taxon>Bacteria</taxon>
        <taxon>Bacillati</taxon>
        <taxon>Chloroflexota</taxon>
        <taxon>Anaerolineae</taxon>
        <taxon>Anaerolineales</taxon>
        <taxon>Anaerolineaceae</taxon>
        <taxon>Longilinea</taxon>
    </lineage>
</organism>
<proteinExistence type="predicted"/>
<evidence type="ECO:0000313" key="2">
    <source>
        <dbReference type="Proteomes" id="UP000055060"/>
    </source>
</evidence>
<keyword evidence="2" id="KW-1185">Reference proteome</keyword>
<gene>
    <name evidence="1" type="ORF">LARV_03120</name>
</gene>
<accession>A0A0S7BM09</accession>
<dbReference type="EMBL" id="DF967972">
    <property type="protein sequence ID" value="GAP15336.1"/>
    <property type="molecule type" value="Genomic_DNA"/>
</dbReference>
<dbReference type="AlphaFoldDB" id="A0A0S7BM09"/>
<name>A0A0S7BM09_9CHLR</name>
<dbReference type="Proteomes" id="UP000055060">
    <property type="component" value="Unassembled WGS sequence"/>
</dbReference>
<sequence>MNPKLNQTNLMGYTRDAVLILQQVLQHYHEGQEYFYRVAAVELRLLLCDTVRRHDRVVSLALVKRLWPDVRFQPIDAQSKDSSLPLEDWLEQKLPDGDLTLRQFIRQVCDQDGGAHVDIRQHARMPGRHSTAAWICKLSEITLAALVPLLSGDNRKP</sequence>
<reference evidence="1" key="1">
    <citation type="submission" date="2015-07" db="EMBL/GenBank/DDBJ databases">
        <title>Draft Genome Sequences of Anaerolinea thermolimosa IMO-1, Bellilinea caldifistulae GOMI-1, Leptolinea tardivitalis YMTK-2, Levilinea saccharolytica KIBI-1,Longilinea arvoryzae KOME-1, Previously Described as Members of the Anaerolineaceae (Chloroflexi).</title>
        <authorList>
            <person name="Sekiguchi Y."/>
            <person name="Ohashi A."/>
            <person name="Matsuura N."/>
            <person name="Tourlousse M.D."/>
        </authorList>
    </citation>
    <scope>NUCLEOTIDE SEQUENCE [LARGE SCALE GENOMIC DNA]</scope>
    <source>
        <strain evidence="1">KOME-1</strain>
    </source>
</reference>
<evidence type="ECO:0000313" key="1">
    <source>
        <dbReference type="EMBL" id="GAP15336.1"/>
    </source>
</evidence>
<protein>
    <submittedName>
        <fullName evidence="1">Uncharacterized protein</fullName>
    </submittedName>
</protein>
<dbReference type="OrthoDB" id="9874373at2"/>